<feature type="region of interest" description="Disordered" evidence="1">
    <location>
        <begin position="47"/>
        <end position="66"/>
    </location>
</feature>
<accession>A0A5A7SWM1</accession>
<dbReference type="Proteomes" id="UP000321393">
    <property type="component" value="Unassembled WGS sequence"/>
</dbReference>
<gene>
    <name evidence="3" type="ORF">E5676_scaffold104G00530</name>
    <name evidence="2" type="ORF">E6C27_scaffold261G001090</name>
</gene>
<evidence type="ECO:0000313" key="5">
    <source>
        <dbReference type="Proteomes" id="UP000321947"/>
    </source>
</evidence>
<keyword evidence="2" id="KW-0695">RNA-directed DNA polymerase</keyword>
<dbReference type="EMBL" id="SSTD01020124">
    <property type="protein sequence ID" value="TYJ95632.1"/>
    <property type="molecule type" value="Genomic_DNA"/>
</dbReference>
<evidence type="ECO:0000256" key="1">
    <source>
        <dbReference type="SAM" id="MobiDB-lite"/>
    </source>
</evidence>
<sequence>MINLIDLYVDSKMGENDKFDIAVLEDMGENGSVYEIEVRAEVANDETEHDYSGNLDEYGPARSTPSVITSLREPITPQFRAFAINLDSTTIPKNIHIAFECPKWKVGKL</sequence>
<evidence type="ECO:0000313" key="2">
    <source>
        <dbReference type="EMBL" id="KAA0033555.1"/>
    </source>
</evidence>
<evidence type="ECO:0000313" key="3">
    <source>
        <dbReference type="EMBL" id="TYJ95632.1"/>
    </source>
</evidence>
<keyword evidence="2" id="KW-0548">Nucleotidyltransferase</keyword>
<protein>
    <submittedName>
        <fullName evidence="2">Reverse transcriptase</fullName>
    </submittedName>
</protein>
<keyword evidence="2" id="KW-0808">Transferase</keyword>
<evidence type="ECO:0000313" key="4">
    <source>
        <dbReference type="Proteomes" id="UP000321393"/>
    </source>
</evidence>
<name>A0A5A7SWM1_CUCMM</name>
<organism evidence="2 4">
    <name type="scientific">Cucumis melo var. makuwa</name>
    <name type="common">Oriental melon</name>
    <dbReference type="NCBI Taxonomy" id="1194695"/>
    <lineage>
        <taxon>Eukaryota</taxon>
        <taxon>Viridiplantae</taxon>
        <taxon>Streptophyta</taxon>
        <taxon>Embryophyta</taxon>
        <taxon>Tracheophyta</taxon>
        <taxon>Spermatophyta</taxon>
        <taxon>Magnoliopsida</taxon>
        <taxon>eudicotyledons</taxon>
        <taxon>Gunneridae</taxon>
        <taxon>Pentapetalae</taxon>
        <taxon>rosids</taxon>
        <taxon>fabids</taxon>
        <taxon>Cucurbitales</taxon>
        <taxon>Cucurbitaceae</taxon>
        <taxon>Benincaseae</taxon>
        <taxon>Cucumis</taxon>
    </lineage>
</organism>
<dbReference type="GO" id="GO:0003964">
    <property type="term" value="F:RNA-directed DNA polymerase activity"/>
    <property type="evidence" value="ECO:0007669"/>
    <property type="project" value="UniProtKB-KW"/>
</dbReference>
<dbReference type="Proteomes" id="UP000321947">
    <property type="component" value="Unassembled WGS sequence"/>
</dbReference>
<proteinExistence type="predicted"/>
<comment type="caution">
    <text evidence="2">The sequence shown here is derived from an EMBL/GenBank/DDBJ whole genome shotgun (WGS) entry which is preliminary data.</text>
</comment>
<dbReference type="EMBL" id="SSTE01020856">
    <property type="protein sequence ID" value="KAA0033555.1"/>
    <property type="molecule type" value="Genomic_DNA"/>
</dbReference>
<reference evidence="4 5" key="1">
    <citation type="submission" date="2019-08" db="EMBL/GenBank/DDBJ databases">
        <title>Draft genome sequences of two oriental melons (Cucumis melo L. var makuwa).</title>
        <authorList>
            <person name="Kwon S.-Y."/>
        </authorList>
    </citation>
    <scope>NUCLEOTIDE SEQUENCE [LARGE SCALE GENOMIC DNA]</scope>
    <source>
        <strain evidence="5">cv. Chang Bougi</strain>
        <strain evidence="4">cv. SW 3</strain>
        <tissue evidence="2">Leaf</tissue>
    </source>
</reference>
<dbReference type="AlphaFoldDB" id="A0A5A7SWM1"/>